<evidence type="ECO:0008006" key="4">
    <source>
        <dbReference type="Google" id="ProtNLM"/>
    </source>
</evidence>
<organism evidence="2 3">
    <name type="scientific">Castanea mollissima</name>
    <name type="common">Chinese chestnut</name>
    <dbReference type="NCBI Taxonomy" id="60419"/>
    <lineage>
        <taxon>Eukaryota</taxon>
        <taxon>Viridiplantae</taxon>
        <taxon>Streptophyta</taxon>
        <taxon>Embryophyta</taxon>
        <taxon>Tracheophyta</taxon>
        <taxon>Spermatophyta</taxon>
        <taxon>Magnoliopsida</taxon>
        <taxon>eudicotyledons</taxon>
        <taxon>Gunneridae</taxon>
        <taxon>Pentapetalae</taxon>
        <taxon>rosids</taxon>
        <taxon>fabids</taxon>
        <taxon>Fagales</taxon>
        <taxon>Fagaceae</taxon>
        <taxon>Castanea</taxon>
    </lineage>
</organism>
<reference evidence="2" key="1">
    <citation type="submission" date="2020-03" db="EMBL/GenBank/DDBJ databases">
        <title>Castanea mollissima Vanexum genome sequencing.</title>
        <authorList>
            <person name="Staton M."/>
        </authorList>
    </citation>
    <scope>NUCLEOTIDE SEQUENCE</scope>
    <source>
        <tissue evidence="2">Leaf</tissue>
    </source>
</reference>
<keyword evidence="1" id="KW-0472">Membrane</keyword>
<comment type="caution">
    <text evidence="2">The sequence shown here is derived from an EMBL/GenBank/DDBJ whole genome shotgun (WGS) entry which is preliminary data.</text>
</comment>
<proteinExistence type="predicted"/>
<keyword evidence="1" id="KW-1133">Transmembrane helix</keyword>
<accession>A0A8J4VD52</accession>
<evidence type="ECO:0000313" key="3">
    <source>
        <dbReference type="Proteomes" id="UP000737018"/>
    </source>
</evidence>
<dbReference type="Proteomes" id="UP000737018">
    <property type="component" value="Unassembled WGS sequence"/>
</dbReference>
<keyword evidence="3" id="KW-1185">Reference proteome</keyword>
<evidence type="ECO:0000313" key="2">
    <source>
        <dbReference type="EMBL" id="KAF3946214.1"/>
    </source>
</evidence>
<dbReference type="EMBL" id="JRKL02009717">
    <property type="protein sequence ID" value="KAF3946214.1"/>
    <property type="molecule type" value="Genomic_DNA"/>
</dbReference>
<name>A0A8J4VD52_9ROSI</name>
<feature type="transmembrane region" description="Helical" evidence="1">
    <location>
        <begin position="6"/>
        <end position="37"/>
    </location>
</feature>
<keyword evidence="1" id="KW-0812">Transmembrane</keyword>
<sequence length="84" mass="9141">MGFLDLVVVGLGVGFAVGFAVAIDFECPFLGFCLWWFGAKKIEPLTSGLHASPPVDLRLRPLQTALGSFLRPEQKKLEPPPTTK</sequence>
<protein>
    <recommendedName>
        <fullName evidence="4">Transmembrane protein</fullName>
    </recommendedName>
</protein>
<evidence type="ECO:0000256" key="1">
    <source>
        <dbReference type="SAM" id="Phobius"/>
    </source>
</evidence>
<dbReference type="AlphaFoldDB" id="A0A8J4VD52"/>
<gene>
    <name evidence="2" type="ORF">CMV_027493</name>
</gene>